<dbReference type="PROSITE" id="PS00137">
    <property type="entry name" value="SUBTILASE_HIS"/>
    <property type="match status" value="1"/>
</dbReference>
<dbReference type="PROSITE" id="PS00138">
    <property type="entry name" value="SUBTILASE_SER"/>
    <property type="match status" value="1"/>
</dbReference>
<dbReference type="InterPro" id="IPR023828">
    <property type="entry name" value="Peptidase_S8_Ser-AS"/>
</dbReference>
<proteinExistence type="inferred from homology"/>
<evidence type="ECO:0000256" key="1">
    <source>
        <dbReference type="ARBA" id="ARBA00011073"/>
    </source>
</evidence>
<gene>
    <name evidence="12" type="ORF">MERR_LOCUS16221</name>
</gene>
<dbReference type="EMBL" id="CACVBM020001074">
    <property type="protein sequence ID" value="CAA7028986.1"/>
    <property type="molecule type" value="Genomic_DNA"/>
</dbReference>
<evidence type="ECO:0000256" key="4">
    <source>
        <dbReference type="ARBA" id="ARBA00022801"/>
    </source>
</evidence>
<feature type="domain" description="Peptidase S8/S53" evidence="9">
    <location>
        <begin position="129"/>
        <end position="589"/>
    </location>
</feature>
<dbReference type="InterPro" id="IPR022398">
    <property type="entry name" value="Peptidase_S8_His-AS"/>
</dbReference>
<feature type="active site" description="Charge relay system" evidence="6 7">
    <location>
        <position position="196"/>
    </location>
</feature>
<dbReference type="OrthoDB" id="4803627at2759"/>
<dbReference type="GO" id="GO:0006508">
    <property type="term" value="P:proteolysis"/>
    <property type="evidence" value="ECO:0007669"/>
    <property type="project" value="UniProtKB-KW"/>
</dbReference>
<comment type="caution">
    <text evidence="12">The sequence shown here is derived from an EMBL/GenBank/DDBJ whole genome shotgun (WGS) entry which is preliminary data.</text>
</comment>
<dbReference type="PRINTS" id="PR00723">
    <property type="entry name" value="SUBTILISIN"/>
</dbReference>
<feature type="signal peptide" evidence="8">
    <location>
        <begin position="1"/>
        <end position="23"/>
    </location>
</feature>
<keyword evidence="13" id="KW-1185">Reference proteome</keyword>
<evidence type="ECO:0000259" key="9">
    <source>
        <dbReference type="Pfam" id="PF00082"/>
    </source>
</evidence>
<evidence type="ECO:0008006" key="14">
    <source>
        <dbReference type="Google" id="ProtNLM"/>
    </source>
</evidence>
<dbReference type="Gene3D" id="3.30.70.80">
    <property type="entry name" value="Peptidase S8 propeptide/proteinase inhibitor I9"/>
    <property type="match status" value="2"/>
</dbReference>
<dbReference type="Gene3D" id="3.40.50.200">
    <property type="entry name" value="Peptidase S8/S53 domain"/>
    <property type="match status" value="1"/>
</dbReference>
<reference evidence="12" key="1">
    <citation type="submission" date="2020-01" db="EMBL/GenBank/DDBJ databases">
        <authorList>
            <person name="Mishra B."/>
        </authorList>
    </citation>
    <scope>NUCLEOTIDE SEQUENCE [LARGE SCALE GENOMIC DNA]</scope>
</reference>
<dbReference type="PANTHER" id="PTHR10795">
    <property type="entry name" value="PROPROTEIN CONVERTASE SUBTILISIN/KEXIN"/>
    <property type="match status" value="1"/>
</dbReference>
<keyword evidence="5 7" id="KW-0720">Serine protease</keyword>
<dbReference type="AlphaFoldDB" id="A0A6D2IM64"/>
<feature type="active site" description="Charge relay system" evidence="6 7">
    <location>
        <position position="541"/>
    </location>
</feature>
<dbReference type="Gene3D" id="2.60.40.2310">
    <property type="match status" value="1"/>
</dbReference>
<organism evidence="12 13">
    <name type="scientific">Microthlaspi erraticum</name>
    <dbReference type="NCBI Taxonomy" id="1685480"/>
    <lineage>
        <taxon>Eukaryota</taxon>
        <taxon>Viridiplantae</taxon>
        <taxon>Streptophyta</taxon>
        <taxon>Embryophyta</taxon>
        <taxon>Tracheophyta</taxon>
        <taxon>Spermatophyta</taxon>
        <taxon>Magnoliopsida</taxon>
        <taxon>eudicotyledons</taxon>
        <taxon>Gunneridae</taxon>
        <taxon>Pentapetalae</taxon>
        <taxon>rosids</taxon>
        <taxon>malvids</taxon>
        <taxon>Brassicales</taxon>
        <taxon>Brassicaceae</taxon>
        <taxon>Coluteocarpeae</taxon>
        <taxon>Microthlaspi</taxon>
    </lineage>
</organism>
<evidence type="ECO:0000259" key="11">
    <source>
        <dbReference type="Pfam" id="PF17766"/>
    </source>
</evidence>
<dbReference type="InterPro" id="IPR000209">
    <property type="entry name" value="Peptidase_S8/S53_dom"/>
</dbReference>
<comment type="similarity">
    <text evidence="1 7">Belongs to the peptidase S8 family.</text>
</comment>
<dbReference type="Gene3D" id="3.50.30.30">
    <property type="match status" value="1"/>
</dbReference>
<dbReference type="GO" id="GO:0004252">
    <property type="term" value="F:serine-type endopeptidase activity"/>
    <property type="evidence" value="ECO:0007669"/>
    <property type="project" value="UniProtKB-UniRule"/>
</dbReference>
<keyword evidence="4 7" id="KW-0378">Hydrolase</keyword>
<accession>A0A6D2IM64</accession>
<dbReference type="Proteomes" id="UP000467841">
    <property type="component" value="Unassembled WGS sequence"/>
</dbReference>
<evidence type="ECO:0000256" key="7">
    <source>
        <dbReference type="PROSITE-ProRule" id="PRU01240"/>
    </source>
</evidence>
<dbReference type="Pfam" id="PF00082">
    <property type="entry name" value="Peptidase_S8"/>
    <property type="match status" value="1"/>
</dbReference>
<evidence type="ECO:0000313" key="12">
    <source>
        <dbReference type="EMBL" id="CAA7028986.1"/>
    </source>
</evidence>
<keyword evidence="2 7" id="KW-0645">Protease</keyword>
<evidence type="ECO:0000256" key="5">
    <source>
        <dbReference type="ARBA" id="ARBA00022825"/>
    </source>
</evidence>
<dbReference type="PROSITE" id="PS51892">
    <property type="entry name" value="SUBTILASE"/>
    <property type="match status" value="1"/>
</dbReference>
<dbReference type="Pfam" id="PF17766">
    <property type="entry name" value="fn3_6"/>
    <property type="match status" value="1"/>
</dbReference>
<dbReference type="Pfam" id="PF05922">
    <property type="entry name" value="Inhibitor_I9"/>
    <property type="match status" value="2"/>
</dbReference>
<evidence type="ECO:0000256" key="3">
    <source>
        <dbReference type="ARBA" id="ARBA00022729"/>
    </source>
</evidence>
<dbReference type="InterPro" id="IPR036852">
    <property type="entry name" value="Peptidase_S8/S53_dom_sf"/>
</dbReference>
<name>A0A6D2IM64_9BRAS</name>
<evidence type="ECO:0000256" key="6">
    <source>
        <dbReference type="PIRSR" id="PIRSR615500-1"/>
    </source>
</evidence>
<dbReference type="InterPro" id="IPR041469">
    <property type="entry name" value="Subtilisin-like_FN3"/>
</dbReference>
<dbReference type="InterPro" id="IPR015500">
    <property type="entry name" value="Peptidase_S8_subtilisin-rel"/>
</dbReference>
<dbReference type="SUPFAM" id="SSF52743">
    <property type="entry name" value="Subtilisin-like"/>
    <property type="match status" value="1"/>
</dbReference>
<dbReference type="InterPro" id="IPR045051">
    <property type="entry name" value="SBT"/>
</dbReference>
<sequence length="867" mass="97281">MAIALKALLLHLILFFFASLAETNNPRKIYLVQMKVAGHRYGSSSGHQELLGEVLDDDSTVASALIYSYRESFTGFSARLTQNERQKLKRRREVLEVLRSRNLKPHTTRSWDFMNLTLAAKRNPEVESELVVAVIDSGIWPYSELFRSDSPPPPAWQNKCQNITCNNKIVGARSYYLEKENYNLTEANSVIDVMGHGTHIASIVAGREIEKASYFGLAEGTMRGGVPNAKIAVYKTCWRIRNKKGNEVFVCPQHKALEAIEDAIKDEVDVISYSQGLDYPVPMHEDCVSWAFLRAVEKDILISTSAGNFGPNYYAVVNGAPWVMTVAASLKDRFFETKLELEGEDKPITVYNTINTFETQDSFYPLLLETESTRKRELIAESKDDLVSSNHKTDKGKDVFFDISEMTILDKAIEERAKGVIAVGGFSNYNESEKLQFPIASIFLDDKMGIDLWNYYEDKRNHSVKIHKTVEIPREEGWDPTIADLSSRGPNCDNFLANILKPDIAAPGLDIVAGWPENVNLLQVPANDYRHLRFNILSGTSMACPHATGLALYVKSFKPSWSPSAIKSALMTTSTEMLGLGNDFAYGSGQLNATKVLDPGLIYETKHQDYIDYICKQGYNTEKLRSHVGNHKINCSGTKIDQNADLNYPTMSARVKLNAEFSKVFYRTVTNVGDRNSTYLGEIKFRGEKSLWANITVNPKRLHFSELGETKTFTVNVTGKAEPNSKYSKDSFMIGNTWLTWTEMNGSRQVRSPIVIYSIIIDKESRACLSIAVVCSSRTLAPSPSDSKLRVYVVVVDRALYHNDCKKYEQLLRKVLHGRPSDLAPLHCYKNVMSGFAAALTAEEAEELKGENGVLSVIVDNIYDIQD</sequence>
<dbReference type="InterPro" id="IPR037045">
    <property type="entry name" value="S8pro/Inhibitor_I9_sf"/>
</dbReference>
<feature type="active site" description="Charge relay system" evidence="6 7">
    <location>
        <position position="136"/>
    </location>
</feature>
<feature type="chain" id="PRO_5025653012" description="Inhibitor I9 domain-containing protein" evidence="8">
    <location>
        <begin position="24"/>
        <end position="867"/>
    </location>
</feature>
<protein>
    <recommendedName>
        <fullName evidence="14">Inhibitor I9 domain-containing protein</fullName>
    </recommendedName>
</protein>
<evidence type="ECO:0000256" key="2">
    <source>
        <dbReference type="ARBA" id="ARBA00022670"/>
    </source>
</evidence>
<feature type="domain" description="Inhibitor I9" evidence="10">
    <location>
        <begin position="30"/>
        <end position="105"/>
    </location>
</feature>
<feature type="domain" description="Inhibitor I9" evidence="10">
    <location>
        <begin position="806"/>
        <end position="865"/>
    </location>
</feature>
<evidence type="ECO:0000313" key="13">
    <source>
        <dbReference type="Proteomes" id="UP000467841"/>
    </source>
</evidence>
<dbReference type="InterPro" id="IPR010259">
    <property type="entry name" value="S8pro/Inhibitor_I9"/>
</dbReference>
<evidence type="ECO:0000256" key="8">
    <source>
        <dbReference type="SAM" id="SignalP"/>
    </source>
</evidence>
<evidence type="ECO:0000259" key="10">
    <source>
        <dbReference type="Pfam" id="PF05922"/>
    </source>
</evidence>
<keyword evidence="3 8" id="KW-0732">Signal</keyword>
<feature type="domain" description="Subtilisin-like protease fibronectin type-III" evidence="11">
    <location>
        <begin position="645"/>
        <end position="756"/>
    </location>
</feature>